<dbReference type="InterPro" id="IPR036013">
    <property type="entry name" value="Band_7/SPFH_dom_sf"/>
</dbReference>
<comment type="subcellular location">
    <subcellularLocation>
        <location evidence="1">Membrane</location>
        <topology evidence="1">Single-pass membrane protein</topology>
    </subcellularLocation>
</comment>
<dbReference type="RefSeq" id="WP_369599966.1">
    <property type="nucleotide sequence ID" value="NZ_CP154858.1"/>
</dbReference>
<name>A0AB39USV7_9GAMM</name>
<dbReference type="FunFam" id="3.30.479.30:FF:000004">
    <property type="entry name" value="Putative membrane protease family, stomatin"/>
    <property type="match status" value="1"/>
</dbReference>
<dbReference type="SUPFAM" id="SSF117892">
    <property type="entry name" value="Band 7/SPFH domain"/>
    <property type="match status" value="1"/>
</dbReference>
<dbReference type="CDD" id="cd08829">
    <property type="entry name" value="SPFH_paraslipin"/>
    <property type="match status" value="1"/>
</dbReference>
<accession>A0AB39USV7</accession>
<protein>
    <recommendedName>
        <fullName evidence="3">Protein QmcA</fullName>
    </recommendedName>
</protein>
<dbReference type="PRINTS" id="PR00721">
    <property type="entry name" value="STOMATIN"/>
</dbReference>
<keyword evidence="6" id="KW-0472">Membrane</keyword>
<proteinExistence type="inferred from homology"/>
<dbReference type="PANTHER" id="PTHR43327:SF10">
    <property type="entry name" value="STOMATIN-LIKE PROTEIN 2, MITOCHONDRIAL"/>
    <property type="match status" value="1"/>
</dbReference>
<dbReference type="GO" id="GO:0005886">
    <property type="term" value="C:plasma membrane"/>
    <property type="evidence" value="ECO:0007669"/>
    <property type="project" value="UniProtKB-ARBA"/>
</dbReference>
<gene>
    <name evidence="8" type="ORF">AAIA72_08870</name>
</gene>
<dbReference type="PROSITE" id="PS01270">
    <property type="entry name" value="BAND_7"/>
    <property type="match status" value="1"/>
</dbReference>
<dbReference type="SMART" id="SM00244">
    <property type="entry name" value="PHB"/>
    <property type="match status" value="1"/>
</dbReference>
<feature type="domain" description="Band 7" evidence="7">
    <location>
        <begin position="21"/>
        <end position="179"/>
    </location>
</feature>
<dbReference type="InterPro" id="IPR001972">
    <property type="entry name" value="Stomatin_HflK_fam"/>
</dbReference>
<dbReference type="Pfam" id="PF01145">
    <property type="entry name" value="Band_7"/>
    <property type="match status" value="1"/>
</dbReference>
<evidence type="ECO:0000256" key="4">
    <source>
        <dbReference type="ARBA" id="ARBA00022692"/>
    </source>
</evidence>
<evidence type="ECO:0000313" key="8">
    <source>
        <dbReference type="EMBL" id="XDT70925.1"/>
    </source>
</evidence>
<dbReference type="InterPro" id="IPR001107">
    <property type="entry name" value="Band_7"/>
</dbReference>
<keyword evidence="5" id="KW-1133">Transmembrane helix</keyword>
<dbReference type="Gene3D" id="3.30.479.30">
    <property type="entry name" value="Band 7 domain"/>
    <property type="match status" value="1"/>
</dbReference>
<dbReference type="GO" id="GO:0098552">
    <property type="term" value="C:side of membrane"/>
    <property type="evidence" value="ECO:0007669"/>
    <property type="project" value="UniProtKB-ARBA"/>
</dbReference>
<dbReference type="AlphaFoldDB" id="A0AB39USV7"/>
<dbReference type="InterPro" id="IPR050710">
    <property type="entry name" value="Band7/mec-2_domain"/>
</dbReference>
<evidence type="ECO:0000256" key="5">
    <source>
        <dbReference type="ARBA" id="ARBA00022989"/>
    </source>
</evidence>
<reference evidence="8" key="1">
    <citation type="submission" date="2024-05" db="EMBL/GenBank/DDBJ databases">
        <title>Genome sequencing of novel strain.</title>
        <authorList>
            <person name="Ganbat D."/>
            <person name="Ganbat S."/>
            <person name="Lee S.-J."/>
        </authorList>
    </citation>
    <scope>NUCLEOTIDE SEQUENCE</scope>
    <source>
        <strain evidence="8">SMD15-11</strain>
    </source>
</reference>
<keyword evidence="4" id="KW-0812">Transmembrane</keyword>
<comment type="similarity">
    <text evidence="2">Belongs to the band 7/mec-2 family.</text>
</comment>
<dbReference type="InterPro" id="IPR018080">
    <property type="entry name" value="Band_7/stomatin-like_CS"/>
</dbReference>
<evidence type="ECO:0000259" key="7">
    <source>
        <dbReference type="SMART" id="SM00244"/>
    </source>
</evidence>
<evidence type="ECO:0000256" key="2">
    <source>
        <dbReference type="ARBA" id="ARBA00008164"/>
    </source>
</evidence>
<evidence type="ECO:0000256" key="1">
    <source>
        <dbReference type="ARBA" id="ARBA00004167"/>
    </source>
</evidence>
<dbReference type="PANTHER" id="PTHR43327">
    <property type="entry name" value="STOMATIN-LIKE PROTEIN 2, MITOCHONDRIAL"/>
    <property type="match status" value="1"/>
</dbReference>
<dbReference type="KEGG" id="tcd:AAIA72_08870"/>
<evidence type="ECO:0000256" key="6">
    <source>
        <dbReference type="ARBA" id="ARBA00023136"/>
    </source>
</evidence>
<dbReference type="EMBL" id="CP154858">
    <property type="protein sequence ID" value="XDT70925.1"/>
    <property type="molecule type" value="Genomic_DNA"/>
</dbReference>
<evidence type="ECO:0000256" key="3">
    <source>
        <dbReference type="ARBA" id="ARBA00017055"/>
    </source>
</evidence>
<organism evidence="8">
    <name type="scientific">Thermohahella caldifontis</name>
    <dbReference type="NCBI Taxonomy" id="3142973"/>
    <lineage>
        <taxon>Bacteria</taxon>
        <taxon>Pseudomonadati</taxon>
        <taxon>Pseudomonadota</taxon>
        <taxon>Gammaproteobacteria</taxon>
        <taxon>Oceanospirillales</taxon>
        <taxon>Hahellaceae</taxon>
        <taxon>Thermohahella</taxon>
    </lineage>
</organism>
<sequence>MELSTLVLGLIVVIAVVVVAKGVVVVHQGYEYTVEHFGKYTHTLGPGLHFIMPFVKRIGAKVNMMETVLDIPAQEVISKDNATIMVDGVCFFQVVDAAKSAYEVNDLYRAIQNLVMTNLRTVMGSLELDQMLSERDTINAKLMSVVDHATDSWGVKITRVEIKDIRPPQSITEAMSKQMTAEREKRAQILEAEGLRQSEILKADGEKQAAILEAEGKREAAFKEAEARERLAEAEAKATHMVSQAIAKGDLNAINYFVAQKYVEALKDIASAPNEKVVFFPVEASKVMGALGGIEELVNSVRGKDRS</sequence>